<dbReference type="SUPFAM" id="SSF51735">
    <property type="entry name" value="NAD(P)-binding Rossmann-fold domains"/>
    <property type="match status" value="1"/>
</dbReference>
<dbReference type="PRINTS" id="PR01713">
    <property type="entry name" value="NUCEPIMERASE"/>
</dbReference>
<dbReference type="InterPro" id="IPR036291">
    <property type="entry name" value="NAD(P)-bd_dom_sf"/>
</dbReference>
<dbReference type="PANTHER" id="PTHR43245:SF13">
    <property type="entry name" value="UDP-D-APIOSE_UDP-D-XYLOSE SYNTHASE 2"/>
    <property type="match status" value="1"/>
</dbReference>
<dbReference type="EMBL" id="JACTNG010000003">
    <property type="protein sequence ID" value="MBO1078794.1"/>
    <property type="molecule type" value="Genomic_DNA"/>
</dbReference>
<reference evidence="2 3" key="1">
    <citation type="submission" date="2020-09" db="EMBL/GenBank/DDBJ databases">
        <title>Roseomonas.</title>
        <authorList>
            <person name="Zhu W."/>
        </authorList>
    </citation>
    <scope>NUCLEOTIDE SEQUENCE [LARGE SCALE GENOMIC DNA]</scope>
    <source>
        <strain evidence="2 3">573</strain>
    </source>
</reference>
<dbReference type="Proteomes" id="UP001518989">
    <property type="component" value="Unassembled WGS sequence"/>
</dbReference>
<keyword evidence="3" id="KW-1185">Reference proteome</keyword>
<organism evidence="2 3">
    <name type="scientific">Roseomonas haemaphysalidis</name>
    <dbReference type="NCBI Taxonomy" id="2768162"/>
    <lineage>
        <taxon>Bacteria</taxon>
        <taxon>Pseudomonadati</taxon>
        <taxon>Pseudomonadota</taxon>
        <taxon>Alphaproteobacteria</taxon>
        <taxon>Acetobacterales</taxon>
        <taxon>Roseomonadaceae</taxon>
        <taxon>Roseomonas</taxon>
    </lineage>
</organism>
<dbReference type="RefSeq" id="WP_207416230.1">
    <property type="nucleotide sequence ID" value="NZ_CP061177.1"/>
</dbReference>
<dbReference type="InterPro" id="IPR001509">
    <property type="entry name" value="Epimerase_deHydtase"/>
</dbReference>
<protein>
    <submittedName>
        <fullName evidence="2">NAD-dependent epimerase/dehydratase family protein</fullName>
    </submittedName>
</protein>
<accession>A0ABS3KMV4</accession>
<evidence type="ECO:0000313" key="3">
    <source>
        <dbReference type="Proteomes" id="UP001518989"/>
    </source>
</evidence>
<dbReference type="Pfam" id="PF01370">
    <property type="entry name" value="Epimerase"/>
    <property type="match status" value="1"/>
</dbReference>
<evidence type="ECO:0000259" key="1">
    <source>
        <dbReference type="Pfam" id="PF01370"/>
    </source>
</evidence>
<feature type="domain" description="NAD-dependent epimerase/dehydratase" evidence="1">
    <location>
        <begin position="11"/>
        <end position="240"/>
    </location>
</feature>
<name>A0ABS3KMV4_9PROT</name>
<dbReference type="Gene3D" id="3.40.50.720">
    <property type="entry name" value="NAD(P)-binding Rossmann-like Domain"/>
    <property type="match status" value="1"/>
</dbReference>
<gene>
    <name evidence="2" type="ORF">IAI61_07120</name>
</gene>
<proteinExistence type="predicted"/>
<dbReference type="InterPro" id="IPR050177">
    <property type="entry name" value="Lipid_A_modif_metabolic_enz"/>
</dbReference>
<dbReference type="PANTHER" id="PTHR43245">
    <property type="entry name" value="BIFUNCTIONAL POLYMYXIN RESISTANCE PROTEIN ARNA"/>
    <property type="match status" value="1"/>
</dbReference>
<evidence type="ECO:0000313" key="2">
    <source>
        <dbReference type="EMBL" id="MBO1078794.1"/>
    </source>
</evidence>
<sequence length="318" mass="33185">MSALLSGVPCLVLGAGGFIGTNLCRALAAAGAVVQGFGHAPAFPGALPAMRWSTAGMDDLPALARALHGTEVVFHLLGGSVPAAAERDPVDDLRQNAAGAIEVFRLCREAGVRRIVFLSSGGTVYGIPRKLPLAEDHPTDPISVYGIHKLLAEKHLGLEAHRQGLEAVVLRAANPYGPFQRPDRGQGVVASLIARRQAGLPVEIWGDGRVVRDFLHVQDLAEAMLAAAGAAAPARVMNVGSGTGRSLLQVVRDVDAVLGLHDAPVLHRPARAADVPVNVLDITLIGRELGWAPRTDWLEGLRGTAAWLAGRQPAVAGA</sequence>
<comment type="caution">
    <text evidence="2">The sequence shown here is derived from an EMBL/GenBank/DDBJ whole genome shotgun (WGS) entry which is preliminary data.</text>
</comment>